<sequence>MSVPETLAQLEQWLKTHYRAAHGSLQPGLSDAEIDELLSDWPHRLSDDVRALYRWHDGFEDTQVELLPGLSFLPLAQALELARMLWAASAAQAQKGGPDFFPKQLLPILSDEANDVLLLVQGDEAPLPSSPAQVVALQRGQRLYAFERLDDLLRASLALLQRGVYQIDQDRDRVELADARAAQTEWRKYRLLYLEQAEAAAIEDADEDLTEDDTDLPEEVQAEQLMSNLMSMLGLHPDDLDPSTATLDELNDLAEMVPPEAWPEALQERYQALGGRPPGAPDPAPNALPPSEDTP</sequence>
<dbReference type="RefSeq" id="WP_350244542.1">
    <property type="nucleotide sequence ID" value="NZ_CP158299.1"/>
</dbReference>
<name>A0AAU7UEI4_9DEIO</name>
<evidence type="ECO:0000259" key="2">
    <source>
        <dbReference type="Pfam" id="PF09346"/>
    </source>
</evidence>
<organism evidence="3">
    <name type="scientific">Deinococcus sonorensis KR-87</name>
    <dbReference type="NCBI Taxonomy" id="694439"/>
    <lineage>
        <taxon>Bacteria</taxon>
        <taxon>Thermotogati</taxon>
        <taxon>Deinococcota</taxon>
        <taxon>Deinococci</taxon>
        <taxon>Deinococcales</taxon>
        <taxon>Deinococcaceae</taxon>
        <taxon>Deinococcus</taxon>
    </lineage>
</organism>
<feature type="domain" description="Knr4/Smi1-like" evidence="2">
    <location>
        <begin position="28"/>
        <end position="119"/>
    </location>
</feature>
<dbReference type="EMBL" id="CP158299">
    <property type="protein sequence ID" value="XBV86474.1"/>
    <property type="molecule type" value="Genomic_DNA"/>
</dbReference>
<evidence type="ECO:0000313" key="3">
    <source>
        <dbReference type="EMBL" id="XBV86474.1"/>
    </source>
</evidence>
<evidence type="ECO:0000256" key="1">
    <source>
        <dbReference type="SAM" id="MobiDB-lite"/>
    </source>
</evidence>
<reference evidence="3" key="1">
    <citation type="submission" date="2024-06" db="EMBL/GenBank/DDBJ databases">
        <title>Draft Genome Sequence of Deinococcus sonorensis Type Strain KR-87, a Biofilm Producing Representative of the Genus Deinococcus.</title>
        <authorList>
            <person name="Boren L.S."/>
            <person name="Grosso R.A."/>
            <person name="Hugenberg-Cox A.N."/>
            <person name="Hill J.T.E."/>
            <person name="Albert C.M."/>
            <person name="Tuohy J.M."/>
        </authorList>
    </citation>
    <scope>NUCLEOTIDE SEQUENCE</scope>
    <source>
        <strain evidence="3">KR-87</strain>
    </source>
</reference>
<dbReference type="AlphaFoldDB" id="A0AAU7UEI4"/>
<protein>
    <submittedName>
        <fullName evidence="3">SMI1/KNR4 family protein</fullName>
    </submittedName>
</protein>
<proteinExistence type="predicted"/>
<dbReference type="InterPro" id="IPR018958">
    <property type="entry name" value="Knr4/Smi1-like_dom"/>
</dbReference>
<dbReference type="KEGG" id="dsc:ABOD76_09220"/>
<feature type="compositionally biased region" description="Pro residues" evidence="1">
    <location>
        <begin position="278"/>
        <end position="288"/>
    </location>
</feature>
<accession>A0AAU7UEI4</accession>
<dbReference type="Pfam" id="PF09346">
    <property type="entry name" value="SMI1_KNR4"/>
    <property type="match status" value="1"/>
</dbReference>
<gene>
    <name evidence="3" type="ORF">ABOD76_09220</name>
</gene>
<feature type="region of interest" description="Disordered" evidence="1">
    <location>
        <begin position="258"/>
        <end position="295"/>
    </location>
</feature>